<dbReference type="GO" id="GO:0016874">
    <property type="term" value="F:ligase activity"/>
    <property type="evidence" value="ECO:0007669"/>
    <property type="project" value="UniProtKB-KW"/>
</dbReference>
<organism evidence="2 3">
    <name type="scientific">Streptomyces azureus</name>
    <dbReference type="NCBI Taxonomy" id="146537"/>
    <lineage>
        <taxon>Bacteria</taxon>
        <taxon>Bacillati</taxon>
        <taxon>Actinomycetota</taxon>
        <taxon>Actinomycetes</taxon>
        <taxon>Kitasatosporales</taxon>
        <taxon>Streptomycetaceae</taxon>
        <taxon>Streptomyces</taxon>
    </lineage>
</organism>
<sequence length="88" mass="8619">MDAGADGVQPVEAGVFGRGGDPVPDGGGHGGVGLGVDPEAGEVGGAGRGRGAVAVAVGRRAAQRMTDAAGRRAGRVWVGFSRERPARV</sequence>
<keyword evidence="3" id="KW-1185">Reference proteome</keyword>
<dbReference type="Proteomes" id="UP000053859">
    <property type="component" value="Unassembled WGS sequence"/>
</dbReference>
<protein>
    <submittedName>
        <fullName evidence="2">Aspartate--tRNA ligase</fullName>
    </submittedName>
</protein>
<evidence type="ECO:0000256" key="1">
    <source>
        <dbReference type="SAM" id="MobiDB-lite"/>
    </source>
</evidence>
<dbReference type="PATRIC" id="fig|146537.3.peg.7044"/>
<evidence type="ECO:0000313" key="2">
    <source>
        <dbReference type="EMBL" id="GAP51826.1"/>
    </source>
</evidence>
<gene>
    <name evidence="2" type="ORF">SAZU_6699</name>
</gene>
<feature type="region of interest" description="Disordered" evidence="1">
    <location>
        <begin position="1"/>
        <end position="47"/>
    </location>
</feature>
<accession>A0A0K8PVH6</accession>
<feature type="compositionally biased region" description="Gly residues" evidence="1">
    <location>
        <begin position="16"/>
        <end position="34"/>
    </location>
</feature>
<reference evidence="2" key="1">
    <citation type="journal article" date="2015" name="Genome Announc.">
        <title>Draft Genome Sequence of Thiostrepton-Producing Streptomyces azureus ATCC 14921.</title>
        <authorList>
            <person name="Sakihara K."/>
            <person name="Maeda J."/>
            <person name="Tashiro K."/>
            <person name="Fujino Y."/>
            <person name="Kuhara S."/>
            <person name="Ohshima T."/>
            <person name="Ogata S."/>
            <person name="Doi K."/>
        </authorList>
    </citation>
    <scope>NUCLEOTIDE SEQUENCE [LARGE SCALE GENOMIC DNA]</scope>
    <source>
        <strain evidence="2">ATCC14921</strain>
    </source>
</reference>
<proteinExistence type="predicted"/>
<dbReference type="AlphaFoldDB" id="A0A0K8PVH6"/>
<keyword evidence="2" id="KW-0436">Ligase</keyword>
<dbReference type="EMBL" id="DF968389">
    <property type="protein sequence ID" value="GAP51826.1"/>
    <property type="molecule type" value="Genomic_DNA"/>
</dbReference>
<name>A0A0K8PVH6_STRAJ</name>
<evidence type="ECO:0000313" key="3">
    <source>
        <dbReference type="Proteomes" id="UP000053859"/>
    </source>
</evidence>